<dbReference type="Gene3D" id="3.40.710.10">
    <property type="entry name" value="DD-peptidase/beta-lactamase superfamily"/>
    <property type="match status" value="1"/>
</dbReference>
<dbReference type="InterPro" id="IPR036365">
    <property type="entry name" value="PGBD-like_sf"/>
</dbReference>
<dbReference type="NCBIfam" id="NF002968">
    <property type="entry name" value="PRK03642.1"/>
    <property type="match status" value="1"/>
</dbReference>
<dbReference type="Pfam" id="PF00144">
    <property type="entry name" value="Beta-lactamase"/>
    <property type="match status" value="1"/>
</dbReference>
<dbReference type="RefSeq" id="WP_289366126.1">
    <property type="nucleotide sequence ID" value="NZ_JAUCBP010000011.1"/>
</dbReference>
<feature type="signal peptide" evidence="2">
    <location>
        <begin position="1"/>
        <end position="20"/>
    </location>
</feature>
<dbReference type="PANTHER" id="PTHR43283">
    <property type="entry name" value="BETA-LACTAMASE-RELATED"/>
    <property type="match status" value="1"/>
</dbReference>
<reference evidence="4 5" key="1">
    <citation type="submission" date="2023-06" db="EMBL/GenBank/DDBJ databases">
        <title>Alteromonas sp. ASW11-36 isolated from intertidal sand.</title>
        <authorList>
            <person name="Li Y."/>
        </authorList>
    </citation>
    <scope>NUCLEOTIDE SEQUENCE [LARGE SCALE GENOMIC DNA]</scope>
    <source>
        <strain evidence="4 5">ASW11-36</strain>
    </source>
</reference>
<evidence type="ECO:0000313" key="5">
    <source>
        <dbReference type="Proteomes" id="UP001234343"/>
    </source>
</evidence>
<dbReference type="InterPro" id="IPR036366">
    <property type="entry name" value="PGBDSf"/>
</dbReference>
<keyword evidence="1" id="KW-0378">Hydrolase</keyword>
<dbReference type="InterPro" id="IPR050789">
    <property type="entry name" value="Diverse_Enzym_Activities"/>
</dbReference>
<dbReference type="Gene3D" id="3.40.80.10">
    <property type="entry name" value="Peptidoglycan recognition protein-like"/>
    <property type="match status" value="1"/>
</dbReference>
<name>A0ABT7SZB3_9ALTE</name>
<dbReference type="Pfam" id="PF01510">
    <property type="entry name" value="Amidase_2"/>
    <property type="match status" value="1"/>
</dbReference>
<accession>A0ABT7SZB3</accession>
<protein>
    <submittedName>
        <fullName evidence="4">Penicillin binding protein PBP4B</fullName>
    </submittedName>
</protein>
<evidence type="ECO:0000313" key="4">
    <source>
        <dbReference type="EMBL" id="MDM7861533.1"/>
    </source>
</evidence>
<dbReference type="SMART" id="SM00644">
    <property type="entry name" value="Ami_2"/>
    <property type="match status" value="1"/>
</dbReference>
<dbReference type="CDD" id="cd06583">
    <property type="entry name" value="PGRP"/>
    <property type="match status" value="1"/>
</dbReference>
<dbReference type="SUPFAM" id="SSF55846">
    <property type="entry name" value="N-acetylmuramoyl-L-alanine amidase-like"/>
    <property type="match status" value="1"/>
</dbReference>
<sequence length="818" mass="92003">MRFKICTLLLTLLLFNCSHLPIEHVPSANQNSRIKAIVLHYTGASYAQSIEGLVDEGGVSAHYLIPESGDSSYRHDRLKIFQLVEEQSRAWHAGLSTWQNMTGLNDQSIGIEIVNRAHCPNDNNSGKHRTVNSQRLQCNYPNYDPEQIALLIALLKDILQRNPDIHPTAIVGHADIAPLRKHDPGPRFPWYELHMAGIGAWYTTDTKEKYTRIFQRQLPSMGLTQAALNAYGYPAIETGIADERTLATIAAFQMHFTPENLNGYSDIATNAALFALLERYFPEQVVELMTRFESEREASTQPSLVNKTTQLQMQFPDAELSSREYVNHRRRFMAYQGRGEIKIANPGLVPISADIWINGQQLNLPDVFLPDTDYQYSLHRRTVTGSNTIRVDNIQPADAQIMVSIPYPQVMDTRDSDYEFAAVDALIEQDINEGFPGAVLLVTHRGQVVHHKAYGYAHRYAPDGSELENPVPMTTDTLFDLASNTKVFATTLAIMHLVEQQKLALDIPLYEYLPEFRGDGRDALTARHLLTHSAGLAPEVHFFTPENHLGPEFYSQSAPLTKELLLTQVPLEERYQVAMRYSDSSFMLLGILVERITGFPLDEYVEQNIYAPLGLSQSVFNPRKKLPETTRYAATELQGNTRDGRVNFDNVRNYTLSGEVHDEKAFYSMQGVAGHAGLFSTAEELARLTQLLLNGGGLGEHYLFSETVLNQFILPSSISDTTGLGFRRAANGERRWQFGPYASERTFGHTGWTGTLSVIDPEHDLVIILLTNKRHTPIQQSLDPNGNETLNFAGQNYETGQYGSIVSLVYEAVLHRRF</sequence>
<dbReference type="Gene3D" id="1.10.101.10">
    <property type="entry name" value="PGBD-like superfamily/PGBD"/>
    <property type="match status" value="1"/>
</dbReference>
<feature type="chain" id="PRO_5047217329" evidence="2">
    <location>
        <begin position="21"/>
        <end position="818"/>
    </location>
</feature>
<feature type="domain" description="N-acetylmuramoyl-L-alanine amidase" evidence="3">
    <location>
        <begin position="25"/>
        <end position="185"/>
    </location>
</feature>
<gene>
    <name evidence="4" type="primary">pbp4b</name>
    <name evidence="4" type="ORF">QTP81_13100</name>
</gene>
<dbReference type="SUPFAM" id="SSF47090">
    <property type="entry name" value="PGBD-like"/>
    <property type="match status" value="1"/>
</dbReference>
<dbReference type="InterPro" id="IPR036505">
    <property type="entry name" value="Amidase/PGRP_sf"/>
</dbReference>
<organism evidence="4 5">
    <name type="scientific">Alteromonas arenosi</name>
    <dbReference type="NCBI Taxonomy" id="3055817"/>
    <lineage>
        <taxon>Bacteria</taxon>
        <taxon>Pseudomonadati</taxon>
        <taxon>Pseudomonadota</taxon>
        <taxon>Gammaproteobacteria</taxon>
        <taxon>Alteromonadales</taxon>
        <taxon>Alteromonadaceae</taxon>
        <taxon>Alteromonas/Salinimonas group</taxon>
        <taxon>Alteromonas</taxon>
    </lineage>
</organism>
<dbReference type="EMBL" id="JAUCBP010000011">
    <property type="protein sequence ID" value="MDM7861533.1"/>
    <property type="molecule type" value="Genomic_DNA"/>
</dbReference>
<dbReference type="PANTHER" id="PTHR43283:SF11">
    <property type="entry name" value="BETA-LACTAMASE-RELATED DOMAIN-CONTAINING PROTEIN"/>
    <property type="match status" value="1"/>
</dbReference>
<proteinExistence type="predicted"/>
<dbReference type="Proteomes" id="UP001234343">
    <property type="component" value="Unassembled WGS sequence"/>
</dbReference>
<evidence type="ECO:0000256" key="2">
    <source>
        <dbReference type="SAM" id="SignalP"/>
    </source>
</evidence>
<keyword evidence="2" id="KW-0732">Signal</keyword>
<keyword evidence="5" id="KW-1185">Reference proteome</keyword>
<evidence type="ECO:0000259" key="3">
    <source>
        <dbReference type="SMART" id="SM00644"/>
    </source>
</evidence>
<dbReference type="SUPFAM" id="SSF56601">
    <property type="entry name" value="beta-lactamase/transpeptidase-like"/>
    <property type="match status" value="1"/>
</dbReference>
<evidence type="ECO:0000256" key="1">
    <source>
        <dbReference type="ARBA" id="ARBA00022801"/>
    </source>
</evidence>
<dbReference type="InterPro" id="IPR002502">
    <property type="entry name" value="Amidase_domain"/>
</dbReference>
<dbReference type="InterPro" id="IPR001466">
    <property type="entry name" value="Beta-lactam-related"/>
</dbReference>
<comment type="caution">
    <text evidence="4">The sequence shown here is derived from an EMBL/GenBank/DDBJ whole genome shotgun (WGS) entry which is preliminary data.</text>
</comment>
<dbReference type="InterPro" id="IPR012338">
    <property type="entry name" value="Beta-lactam/transpept-like"/>
</dbReference>